<evidence type="ECO:0000313" key="1">
    <source>
        <dbReference type="EMBL" id="KAJ4709532.1"/>
    </source>
</evidence>
<protein>
    <submittedName>
        <fullName evidence="1">Cation/H(+) antiporter like</fullName>
    </submittedName>
</protein>
<comment type="caution">
    <text evidence="1">The sequence shown here is derived from an EMBL/GenBank/DDBJ whole genome shotgun (WGS) entry which is preliminary data.</text>
</comment>
<accession>A0ACC1XEH7</accession>
<dbReference type="Proteomes" id="UP001164539">
    <property type="component" value="Chromosome 10"/>
</dbReference>
<proteinExistence type="predicted"/>
<reference evidence="1 2" key="1">
    <citation type="journal article" date="2023" name="Science">
        <title>Complex scaffold remodeling in plant triterpene biosynthesis.</title>
        <authorList>
            <person name="De La Pena R."/>
            <person name="Hodgson H."/>
            <person name="Liu J.C."/>
            <person name="Stephenson M.J."/>
            <person name="Martin A.C."/>
            <person name="Owen C."/>
            <person name="Harkess A."/>
            <person name="Leebens-Mack J."/>
            <person name="Jimenez L.E."/>
            <person name="Osbourn A."/>
            <person name="Sattely E.S."/>
        </authorList>
    </citation>
    <scope>NUCLEOTIDE SEQUENCE [LARGE SCALE GENOMIC DNA]</scope>
    <source>
        <strain evidence="2">cv. JPN11</strain>
        <tissue evidence="1">Leaf</tissue>
    </source>
</reference>
<sequence length="745" mass="82974">MVVLFPMLLVIFFSFTLESLLKPFGEASFVSQMLGGIAVGPSLLTRSNRLRQLIFPPKVINMIGVIECLGLIFMFFTLSARIDKGIVKKSGTLGIVLGIGAFFIPMAVTTAMTAVIKNGIDIEEQLRSTLPMVATLEATTSFHVILAQLTELKLLNSDIGRLALSSSLLSTLIGWFVPTIFVYANELGDKEAMTARQMLMSNLSVVVMVIIIVFAVRPVIFWMVKRTPEGKPLAQGNIVAINVIVLVLALVGELTGQNGYLGPFIFGIITPVAPPMGPLLVDKIQYFVWTAFIPCFMINTGRRVDLFKIKQNHFAAIELTILTSGCAKIFAIVVPCLYSRVPFMDSLALALILNCRGLYDVQVFTRAKQRGQITDESFAIMVVTAMLQSAVVLPLVKLVYDSSKRYVAFRKRTIQNCEHHAELRILACINQIENVPTIINTVEVSNPPQCNIAVYVMNLEEYVGQSMPVVIPHRLDKPQTSKPSKIDHITNALYRFQQSNSDFVSVQCFTAVAPYASMHDDICTMAFQKSTSIIIFPFQKTDPPSIRKVIDNVLDMSPCTIGILYDRGVFMDFRPIFSRKTTIDVCMIFIGGPDDREALALASRMARHRGMLTVLRFIAENNSLRGIKEKNLDQEMIADFRISHIDHKNVEYVEEKVEEGSDTAKIVNTTGCDFDLIIVGRRHIEDTAALRGLEEWTEILELGVIGDLLASEDFKGKASVMVIQQQAHSLRLEPTYSLVPWKNRN</sequence>
<organism evidence="1 2">
    <name type="scientific">Melia azedarach</name>
    <name type="common">Chinaberry tree</name>
    <dbReference type="NCBI Taxonomy" id="155640"/>
    <lineage>
        <taxon>Eukaryota</taxon>
        <taxon>Viridiplantae</taxon>
        <taxon>Streptophyta</taxon>
        <taxon>Embryophyta</taxon>
        <taxon>Tracheophyta</taxon>
        <taxon>Spermatophyta</taxon>
        <taxon>Magnoliopsida</taxon>
        <taxon>eudicotyledons</taxon>
        <taxon>Gunneridae</taxon>
        <taxon>Pentapetalae</taxon>
        <taxon>rosids</taxon>
        <taxon>malvids</taxon>
        <taxon>Sapindales</taxon>
        <taxon>Meliaceae</taxon>
        <taxon>Melia</taxon>
    </lineage>
</organism>
<evidence type="ECO:0000313" key="2">
    <source>
        <dbReference type="Proteomes" id="UP001164539"/>
    </source>
</evidence>
<name>A0ACC1XEH7_MELAZ</name>
<keyword evidence="2" id="KW-1185">Reference proteome</keyword>
<gene>
    <name evidence="1" type="ORF">OWV82_019307</name>
</gene>
<dbReference type="EMBL" id="CM051403">
    <property type="protein sequence ID" value="KAJ4709532.1"/>
    <property type="molecule type" value="Genomic_DNA"/>
</dbReference>